<proteinExistence type="inferred from homology"/>
<dbReference type="SUPFAM" id="SSF54534">
    <property type="entry name" value="FKBP-like"/>
    <property type="match status" value="1"/>
</dbReference>
<dbReference type="InterPro" id="IPR019734">
    <property type="entry name" value="TPR_rpt"/>
</dbReference>
<keyword evidence="2" id="KW-0677">Repeat</keyword>
<dbReference type="Gene3D" id="3.10.50.40">
    <property type="match status" value="1"/>
</dbReference>
<feature type="domain" description="PPIase FKBP-type" evidence="6">
    <location>
        <begin position="121"/>
        <end position="203"/>
    </location>
</feature>
<dbReference type="Pfam" id="PF07719">
    <property type="entry name" value="TPR_2"/>
    <property type="match status" value="1"/>
</dbReference>
<evidence type="ECO:0000256" key="3">
    <source>
        <dbReference type="ARBA" id="ARBA00022803"/>
    </source>
</evidence>
<dbReference type="PANTHER" id="PTHR46674">
    <property type="entry name" value="INACTIVE PEPTIDYL-PROLYL CIS-TRANS ISOMERASE FKBP6"/>
    <property type="match status" value="1"/>
</dbReference>
<gene>
    <name evidence="8" type="primary">LOC113514823</name>
</gene>
<keyword evidence="7" id="KW-1185">Reference proteome</keyword>
<dbReference type="Pfam" id="PF00254">
    <property type="entry name" value="FKBP_C"/>
    <property type="match status" value="1"/>
</dbReference>
<dbReference type="InterPro" id="IPR042282">
    <property type="entry name" value="FKBP6/shu"/>
</dbReference>
<dbReference type="InterPro" id="IPR001179">
    <property type="entry name" value="PPIase_FKBP_dom"/>
</dbReference>
<name>A0ABM3M9G4_GALME</name>
<keyword evidence="3 5" id="KW-0802">TPR repeat</keyword>
<dbReference type="PROSITE" id="PS50059">
    <property type="entry name" value="FKBP_PPIASE"/>
    <property type="match status" value="1"/>
</dbReference>
<dbReference type="RefSeq" id="XP_052748066.1">
    <property type="nucleotide sequence ID" value="XM_052892106.1"/>
</dbReference>
<evidence type="ECO:0000256" key="1">
    <source>
        <dbReference type="ARBA" id="ARBA00009648"/>
    </source>
</evidence>
<evidence type="ECO:0000256" key="5">
    <source>
        <dbReference type="PROSITE-ProRule" id="PRU00339"/>
    </source>
</evidence>
<dbReference type="GeneID" id="113514823"/>
<evidence type="ECO:0000313" key="8">
    <source>
        <dbReference type="RefSeq" id="XP_052748066.1"/>
    </source>
</evidence>
<comment type="similarity">
    <text evidence="1">Belongs to the FKBP6 family.</text>
</comment>
<keyword evidence="4" id="KW-0697">Rotamase</keyword>
<evidence type="ECO:0000256" key="2">
    <source>
        <dbReference type="ARBA" id="ARBA00022737"/>
    </source>
</evidence>
<sequence length="467" mass="53002">MNEDKMEKVFQDPVQLSKGINLRELMTSATEFHIDMDFKKKQSEMCLNMDEDLYPDLDDGEDSDVEDVLKNIEDSTDKLMLASPEYLSFSELSAKMVDCVPSGDVKILILEEGDGPLVPVDAEVTLHYAAYWEKTKIPFDSTLTMNSGAPMTIRLGAGRILPGLEVGLTTVHGPTARFHLLLQPAAAWGPRGAPPRVRPEPALFIISLYSVRDMYATARFNDLPMEEQRKFEVTVKIVDALHSQAKDIFAKKKYKKAIRNYQQSMSVLGLSQPKNEAEEQQIKKLKIIVYVNLAICYYKINKPKYTLIMCENLDRISDLDKHCKALYYYGKAHQMLGKNEDALIYYKRALKLEPKNKEIGKTLAELDDYLKRSAVKEKEMWQNALGSAPVEKKEKVYNVDEDFQNGVRDMCQDLAGRNEYSKFDLPTGMTKDEVDCIKSLASDFEGLVVLEDGEGKRKKVSIVKKMA</sequence>
<dbReference type="Gene3D" id="1.25.40.10">
    <property type="entry name" value="Tetratricopeptide repeat domain"/>
    <property type="match status" value="1"/>
</dbReference>
<dbReference type="SMART" id="SM00028">
    <property type="entry name" value="TPR"/>
    <property type="match status" value="2"/>
</dbReference>
<dbReference type="PANTHER" id="PTHR46674:SF1">
    <property type="entry name" value="INACTIVE PEPTIDYL-PROLYL CIS-TRANS ISOMERASE FKBP6"/>
    <property type="match status" value="1"/>
</dbReference>
<accession>A0ABM3M9G4</accession>
<dbReference type="PROSITE" id="PS50005">
    <property type="entry name" value="TPR"/>
    <property type="match status" value="1"/>
</dbReference>
<dbReference type="InterPro" id="IPR046357">
    <property type="entry name" value="PPIase_dom_sf"/>
</dbReference>
<dbReference type="PROSITE" id="PS50293">
    <property type="entry name" value="TPR_REGION"/>
    <property type="match status" value="1"/>
</dbReference>
<dbReference type="EC" id="5.2.1.8" evidence="4"/>
<evidence type="ECO:0000256" key="4">
    <source>
        <dbReference type="PROSITE-ProRule" id="PRU00277"/>
    </source>
</evidence>
<dbReference type="Proteomes" id="UP001652740">
    <property type="component" value="Unplaced"/>
</dbReference>
<comment type="catalytic activity">
    <reaction evidence="4">
        <text>[protein]-peptidylproline (omega=180) = [protein]-peptidylproline (omega=0)</text>
        <dbReference type="Rhea" id="RHEA:16237"/>
        <dbReference type="Rhea" id="RHEA-COMP:10747"/>
        <dbReference type="Rhea" id="RHEA-COMP:10748"/>
        <dbReference type="ChEBI" id="CHEBI:83833"/>
        <dbReference type="ChEBI" id="CHEBI:83834"/>
        <dbReference type="EC" id="5.2.1.8"/>
    </reaction>
</comment>
<dbReference type="InterPro" id="IPR011990">
    <property type="entry name" value="TPR-like_helical_dom_sf"/>
</dbReference>
<dbReference type="SUPFAM" id="SSF48452">
    <property type="entry name" value="TPR-like"/>
    <property type="match status" value="1"/>
</dbReference>
<evidence type="ECO:0000313" key="7">
    <source>
        <dbReference type="Proteomes" id="UP001652740"/>
    </source>
</evidence>
<evidence type="ECO:0000259" key="6">
    <source>
        <dbReference type="PROSITE" id="PS50059"/>
    </source>
</evidence>
<dbReference type="InterPro" id="IPR013105">
    <property type="entry name" value="TPR_2"/>
</dbReference>
<reference evidence="8" key="1">
    <citation type="submission" date="2025-08" db="UniProtKB">
        <authorList>
            <consortium name="RefSeq"/>
        </authorList>
    </citation>
    <scope>IDENTIFICATION</scope>
    <source>
        <tissue evidence="8">Whole larvae</tissue>
    </source>
</reference>
<keyword evidence="4" id="KW-0413">Isomerase</keyword>
<protein>
    <recommendedName>
        <fullName evidence="4">peptidylprolyl isomerase</fullName>
        <ecNumber evidence="4">5.2.1.8</ecNumber>
    </recommendedName>
</protein>
<organism evidence="7 8">
    <name type="scientific">Galleria mellonella</name>
    <name type="common">Greater wax moth</name>
    <dbReference type="NCBI Taxonomy" id="7137"/>
    <lineage>
        <taxon>Eukaryota</taxon>
        <taxon>Metazoa</taxon>
        <taxon>Ecdysozoa</taxon>
        <taxon>Arthropoda</taxon>
        <taxon>Hexapoda</taxon>
        <taxon>Insecta</taxon>
        <taxon>Pterygota</taxon>
        <taxon>Neoptera</taxon>
        <taxon>Endopterygota</taxon>
        <taxon>Lepidoptera</taxon>
        <taxon>Glossata</taxon>
        <taxon>Ditrysia</taxon>
        <taxon>Pyraloidea</taxon>
        <taxon>Pyralidae</taxon>
        <taxon>Galleriinae</taxon>
        <taxon>Galleria</taxon>
    </lineage>
</organism>
<feature type="repeat" description="TPR" evidence="5">
    <location>
        <begin position="323"/>
        <end position="356"/>
    </location>
</feature>